<dbReference type="EMBL" id="AWSU01000045">
    <property type="protein sequence ID" value="ERI79939.1"/>
    <property type="molecule type" value="Genomic_DNA"/>
</dbReference>
<proteinExistence type="predicted"/>
<gene>
    <name evidence="1" type="ORF">CLOSYM_00575</name>
</gene>
<protein>
    <submittedName>
        <fullName evidence="1">Uncharacterized protein</fullName>
    </submittedName>
</protein>
<accession>A0ABC9U2M4</accession>
<evidence type="ECO:0000313" key="2">
    <source>
        <dbReference type="Proteomes" id="UP000016491"/>
    </source>
</evidence>
<organism evidence="1 2">
    <name type="scientific">[Clostridium] symbiosum ATCC 14940</name>
    <dbReference type="NCBI Taxonomy" id="411472"/>
    <lineage>
        <taxon>Bacteria</taxon>
        <taxon>Bacillati</taxon>
        <taxon>Bacillota</taxon>
        <taxon>Clostridia</taxon>
        <taxon>Lachnospirales</taxon>
        <taxon>Lachnospiraceae</taxon>
        <taxon>Otoolea</taxon>
    </lineage>
</organism>
<comment type="caution">
    <text evidence="1">The sequence shown here is derived from an EMBL/GenBank/DDBJ whole genome shotgun (WGS) entry which is preliminary data.</text>
</comment>
<sequence length="135" mass="15259">MRHGWMGMIGQAMHACLTQRYNTGAAPGNGIIHFIRLSGIEWNVAAGGHGCRLNTVLDVNVAHTDRRKQMWIMGHIGLLFSKMFSAFSQILIADNPGAEQHRAAGQFVYFYQNTLFFLCQYVHPNSLLFQMLFNI</sequence>
<dbReference type="AlphaFoldDB" id="A0ABC9U2M4"/>
<name>A0ABC9U2M4_CLOSY</name>
<reference evidence="1 2" key="1">
    <citation type="submission" date="2013-07" db="EMBL/GenBank/DDBJ databases">
        <authorList>
            <person name="Weinstock G."/>
            <person name="Sodergren E."/>
            <person name="Wylie T."/>
            <person name="Fulton L."/>
            <person name="Fulton R."/>
            <person name="Fronick C."/>
            <person name="O'Laughlin M."/>
            <person name="Godfrey J."/>
            <person name="Miner T."/>
            <person name="Herter B."/>
            <person name="Appelbaum E."/>
            <person name="Cordes M."/>
            <person name="Lek S."/>
            <person name="Wollam A."/>
            <person name="Pepin K.H."/>
            <person name="Palsikar V.B."/>
            <person name="Mitreva M."/>
            <person name="Wilson R.K."/>
        </authorList>
    </citation>
    <scope>NUCLEOTIDE SEQUENCE [LARGE SCALE GENOMIC DNA]</scope>
    <source>
        <strain evidence="1 2">ATCC 14940</strain>
    </source>
</reference>
<evidence type="ECO:0000313" key="1">
    <source>
        <dbReference type="EMBL" id="ERI79939.1"/>
    </source>
</evidence>
<dbReference type="Proteomes" id="UP000016491">
    <property type="component" value="Unassembled WGS sequence"/>
</dbReference>